<dbReference type="PROSITE" id="PS00141">
    <property type="entry name" value="ASP_PROTEASE"/>
    <property type="match status" value="1"/>
</dbReference>
<sequence length="267" mass="28232">LQCLPPKVGKLEKQREQQPRGDTSSSCDAGRQLQPATGGSLGLDVAASVDVTIMTSQPQKIPMGLIGPILINGQPVGGLLIGRSSASMLGLFVLPGVIDLDYEGEIMIMIYTPYPPVKITKGQRLAQLLPLPQMTKGLTPLKQEPRAQGGFGSTGGLTLLTIDLSTRPKKPCQLRYQDYSITVLGLLDTGADTSIIAPAHWPSDWPIQPSTTTVTGIGGMTLANRTPTLTVEIDGKQASVSFSIAPLPLTVECLIGRDVLSQLGLVL</sequence>
<dbReference type="PANTHER" id="PTHR19422">
    <property type="entry name" value="GAG RETROVIRAL POLYPROTEIN"/>
    <property type="match status" value="1"/>
</dbReference>
<dbReference type="PROSITE" id="PS50175">
    <property type="entry name" value="ASP_PROT_RETROV"/>
    <property type="match status" value="1"/>
</dbReference>
<dbReference type="EMBL" id="WBNC01022137">
    <property type="protein sequence ID" value="NXD04076.1"/>
    <property type="molecule type" value="Genomic_DNA"/>
</dbReference>
<feature type="non-terminal residue" evidence="6">
    <location>
        <position position="1"/>
    </location>
</feature>
<dbReference type="SUPFAM" id="SSF50630">
    <property type="entry name" value="Acid proteases"/>
    <property type="match status" value="1"/>
</dbReference>
<dbReference type="SUPFAM" id="SSF51283">
    <property type="entry name" value="dUTPase-like"/>
    <property type="match status" value="1"/>
</dbReference>
<accession>A0A851SHX5</accession>
<dbReference type="InterPro" id="IPR029054">
    <property type="entry name" value="dUTPase-like"/>
</dbReference>
<evidence type="ECO:0000313" key="6">
    <source>
        <dbReference type="EMBL" id="NXD04076.1"/>
    </source>
</evidence>
<evidence type="ECO:0000256" key="3">
    <source>
        <dbReference type="ARBA" id="ARBA00022801"/>
    </source>
</evidence>
<dbReference type="Gene3D" id="2.40.70.10">
    <property type="entry name" value="Acid Proteases"/>
    <property type="match status" value="1"/>
</dbReference>
<feature type="domain" description="Peptidase A2" evidence="5">
    <location>
        <begin position="183"/>
        <end position="259"/>
    </location>
</feature>
<evidence type="ECO:0000256" key="2">
    <source>
        <dbReference type="ARBA" id="ARBA00022750"/>
    </source>
</evidence>
<gene>
    <name evidence="6" type="primary">Ervk9_2</name>
    <name evidence="6" type="ORF">CERFAM_R06497</name>
</gene>
<keyword evidence="2" id="KW-0064">Aspartyl protease</keyword>
<dbReference type="Pfam" id="PF00692">
    <property type="entry name" value="dUTPase"/>
    <property type="match status" value="1"/>
</dbReference>
<dbReference type="Pfam" id="PF00077">
    <property type="entry name" value="RVP"/>
    <property type="match status" value="1"/>
</dbReference>
<evidence type="ECO:0000313" key="7">
    <source>
        <dbReference type="Proteomes" id="UP000611277"/>
    </source>
</evidence>
<reference evidence="6" key="1">
    <citation type="submission" date="2019-09" db="EMBL/GenBank/DDBJ databases">
        <title>Bird 10,000 Genomes (B10K) Project - Family phase.</title>
        <authorList>
            <person name="Zhang G."/>
        </authorList>
    </citation>
    <scope>NUCLEOTIDE SEQUENCE</scope>
    <source>
        <strain evidence="6">OUT-0039</strain>
        <tissue evidence="6">Muscle</tissue>
    </source>
</reference>
<dbReference type="InterPro" id="IPR036157">
    <property type="entry name" value="dUTPase-like_sf"/>
</dbReference>
<dbReference type="InterPro" id="IPR033704">
    <property type="entry name" value="dUTPase_trimeric"/>
</dbReference>
<dbReference type="InterPro" id="IPR001969">
    <property type="entry name" value="Aspartic_peptidase_AS"/>
</dbReference>
<dbReference type="GO" id="GO:0006508">
    <property type="term" value="P:proteolysis"/>
    <property type="evidence" value="ECO:0007669"/>
    <property type="project" value="UniProtKB-KW"/>
</dbReference>
<organism evidence="6 7">
    <name type="scientific">Certhia familiaris</name>
    <name type="common">Eurasian treecreeper</name>
    <dbReference type="NCBI Taxonomy" id="73333"/>
    <lineage>
        <taxon>Eukaryota</taxon>
        <taxon>Metazoa</taxon>
        <taxon>Chordata</taxon>
        <taxon>Craniata</taxon>
        <taxon>Vertebrata</taxon>
        <taxon>Euteleostomi</taxon>
        <taxon>Archelosauria</taxon>
        <taxon>Archosauria</taxon>
        <taxon>Dinosauria</taxon>
        <taxon>Saurischia</taxon>
        <taxon>Theropoda</taxon>
        <taxon>Coelurosauria</taxon>
        <taxon>Aves</taxon>
        <taxon>Neognathae</taxon>
        <taxon>Neoaves</taxon>
        <taxon>Telluraves</taxon>
        <taxon>Australaves</taxon>
        <taxon>Passeriformes</taxon>
        <taxon>Certhiidae</taxon>
        <taxon>Certhiinae</taxon>
        <taxon>Certhia</taxon>
    </lineage>
</organism>
<name>A0A851SHX5_CERFA</name>
<protein>
    <submittedName>
        <fullName evidence="6">POK9 protein</fullName>
    </submittedName>
</protein>
<dbReference type="Proteomes" id="UP000611277">
    <property type="component" value="Unassembled WGS sequence"/>
</dbReference>
<keyword evidence="1" id="KW-0645">Protease</keyword>
<keyword evidence="3" id="KW-0378">Hydrolase</keyword>
<dbReference type="CDD" id="cd07557">
    <property type="entry name" value="trimeric_dUTPase"/>
    <property type="match status" value="1"/>
</dbReference>
<keyword evidence="7" id="KW-1185">Reference proteome</keyword>
<dbReference type="InterPro" id="IPR018061">
    <property type="entry name" value="Retropepsins"/>
</dbReference>
<evidence type="ECO:0000256" key="4">
    <source>
        <dbReference type="SAM" id="MobiDB-lite"/>
    </source>
</evidence>
<proteinExistence type="predicted"/>
<dbReference type="InterPro" id="IPR021109">
    <property type="entry name" value="Peptidase_aspartic_dom_sf"/>
</dbReference>
<dbReference type="InterPro" id="IPR051592">
    <property type="entry name" value="HERV-K_Pro_peptidase_A2"/>
</dbReference>
<dbReference type="InterPro" id="IPR001995">
    <property type="entry name" value="Peptidase_A2_cat"/>
</dbReference>
<evidence type="ECO:0000259" key="5">
    <source>
        <dbReference type="PROSITE" id="PS50175"/>
    </source>
</evidence>
<feature type="non-terminal residue" evidence="6">
    <location>
        <position position="267"/>
    </location>
</feature>
<dbReference type="PANTHER" id="PTHR19422:SF123">
    <property type="entry name" value="RT1 CLASS I, LOCUS CE15"/>
    <property type="match status" value="1"/>
</dbReference>
<dbReference type="AlphaFoldDB" id="A0A851SHX5"/>
<evidence type="ECO:0000256" key="1">
    <source>
        <dbReference type="ARBA" id="ARBA00022670"/>
    </source>
</evidence>
<feature type="compositionally biased region" description="Basic and acidic residues" evidence="4">
    <location>
        <begin position="9"/>
        <end position="19"/>
    </location>
</feature>
<feature type="region of interest" description="Disordered" evidence="4">
    <location>
        <begin position="7"/>
        <end position="33"/>
    </location>
</feature>
<comment type="caution">
    <text evidence="6">The sequence shown here is derived from an EMBL/GenBank/DDBJ whole genome shotgun (WGS) entry which is preliminary data.</text>
</comment>
<dbReference type="InterPro" id="IPR034170">
    <property type="entry name" value="Retropepsin-like_cat_dom"/>
</dbReference>
<dbReference type="Gene3D" id="2.70.40.10">
    <property type="match status" value="1"/>
</dbReference>
<dbReference type="GO" id="GO:0004190">
    <property type="term" value="F:aspartic-type endopeptidase activity"/>
    <property type="evidence" value="ECO:0007669"/>
    <property type="project" value="UniProtKB-KW"/>
</dbReference>
<dbReference type="CDD" id="cd05482">
    <property type="entry name" value="HIV_retropepsin_like"/>
    <property type="match status" value="1"/>
</dbReference>